<protein>
    <submittedName>
        <fullName evidence="1">Uncharacterized protein</fullName>
    </submittedName>
</protein>
<reference evidence="1 2" key="1">
    <citation type="journal article" date="2020" name="Mol. Biol. Evol.">
        <title>Distinct Expression and Methylation Patterns for Genes with Different Fates following a Single Whole-Genome Duplication in Flowering Plants.</title>
        <authorList>
            <person name="Shi T."/>
            <person name="Rahmani R.S."/>
            <person name="Gugger P.F."/>
            <person name="Wang M."/>
            <person name="Li H."/>
            <person name="Zhang Y."/>
            <person name="Li Z."/>
            <person name="Wang Q."/>
            <person name="Van de Peer Y."/>
            <person name="Marchal K."/>
            <person name="Chen J."/>
        </authorList>
    </citation>
    <scope>NUCLEOTIDE SEQUENCE [LARGE SCALE GENOMIC DNA]</scope>
    <source>
        <tissue evidence="1">Leaf</tissue>
    </source>
</reference>
<accession>A0A822XUV0</accession>
<comment type="caution">
    <text evidence="1">The sequence shown here is derived from an EMBL/GenBank/DDBJ whole genome shotgun (WGS) entry which is preliminary data.</text>
</comment>
<organism evidence="1 2">
    <name type="scientific">Nelumbo nucifera</name>
    <name type="common">Sacred lotus</name>
    <dbReference type="NCBI Taxonomy" id="4432"/>
    <lineage>
        <taxon>Eukaryota</taxon>
        <taxon>Viridiplantae</taxon>
        <taxon>Streptophyta</taxon>
        <taxon>Embryophyta</taxon>
        <taxon>Tracheophyta</taxon>
        <taxon>Spermatophyta</taxon>
        <taxon>Magnoliopsida</taxon>
        <taxon>Proteales</taxon>
        <taxon>Nelumbonaceae</taxon>
        <taxon>Nelumbo</taxon>
    </lineage>
</organism>
<keyword evidence="2" id="KW-1185">Reference proteome</keyword>
<dbReference type="Proteomes" id="UP000607653">
    <property type="component" value="Unassembled WGS sequence"/>
</dbReference>
<evidence type="ECO:0000313" key="2">
    <source>
        <dbReference type="Proteomes" id="UP000607653"/>
    </source>
</evidence>
<dbReference type="PANTHER" id="PTHR34569:SF2">
    <property type="entry name" value="EXPRESSED PROTEIN"/>
    <property type="match status" value="1"/>
</dbReference>
<dbReference type="EMBL" id="DUZY01000001">
    <property type="protein sequence ID" value="DAD24107.1"/>
    <property type="molecule type" value="Genomic_DNA"/>
</dbReference>
<evidence type="ECO:0000313" key="1">
    <source>
        <dbReference type="EMBL" id="DAD24107.1"/>
    </source>
</evidence>
<dbReference type="AlphaFoldDB" id="A0A822XUV0"/>
<dbReference type="PANTHER" id="PTHR34569">
    <property type="entry name" value="EXPRESSED PROTEIN"/>
    <property type="match status" value="1"/>
</dbReference>
<sequence length="122" mass="13967">MESSLMPDHVHVSPCYEVGPNHPPSDSKLVSLQSQTYTSLRVLMPSSPGTVSDYEISIKNSLIKQAAWAYLQPKSSLVDSSDRHLFRRMWTRFFSEYLRNAVIFGSLLNNIWVGWRHEGQLL</sequence>
<name>A0A822XUV0_NELNU</name>
<proteinExistence type="predicted"/>
<gene>
    <name evidence="1" type="ORF">HUJ06_025570</name>
</gene>